<keyword evidence="3" id="KW-1185">Reference proteome</keyword>
<evidence type="ECO:0000313" key="3">
    <source>
        <dbReference type="Proteomes" id="UP001225042"/>
    </source>
</evidence>
<reference evidence="2 3" key="1">
    <citation type="submission" date="2023-08" db="EMBL/GenBank/DDBJ databases">
        <authorList>
            <person name="Dale J."/>
        </authorList>
    </citation>
    <scope>NUCLEOTIDE SEQUENCE [LARGE SCALE GENOMIC DNA]</scope>
    <source>
        <strain evidence="2 3">2023EL-00788</strain>
    </source>
</reference>
<organism evidence="2 3">
    <name type="scientific">Enterobacter soli</name>
    <dbReference type="NCBI Taxonomy" id="885040"/>
    <lineage>
        <taxon>Bacteria</taxon>
        <taxon>Pseudomonadati</taxon>
        <taxon>Pseudomonadota</taxon>
        <taxon>Gammaproteobacteria</taxon>
        <taxon>Enterobacterales</taxon>
        <taxon>Enterobacteriaceae</taxon>
        <taxon>Enterobacter</taxon>
    </lineage>
</organism>
<keyword evidence="1 2" id="KW-0378">Hydrolase</keyword>
<dbReference type="InterPro" id="IPR010905">
    <property type="entry name" value="Glyco_hydro_88"/>
</dbReference>
<gene>
    <name evidence="2" type="ORF">RBJ67_05965</name>
</gene>
<proteinExistence type="predicted"/>
<accession>A0AAW8H401</accession>
<comment type="caution">
    <text evidence="2">The sequence shown here is derived from an EMBL/GenBank/DDBJ whole genome shotgun (WGS) entry which is preliminary data.</text>
</comment>
<dbReference type="InterPro" id="IPR012341">
    <property type="entry name" value="6hp_glycosidase-like_sf"/>
</dbReference>
<dbReference type="Gene3D" id="1.50.10.10">
    <property type="match status" value="1"/>
</dbReference>
<dbReference type="Proteomes" id="UP001225042">
    <property type="component" value="Unassembled WGS sequence"/>
</dbReference>
<evidence type="ECO:0000313" key="2">
    <source>
        <dbReference type="EMBL" id="MDQ2255685.1"/>
    </source>
</evidence>
<protein>
    <submittedName>
        <fullName evidence="2">Glycoside hydrolase family 88 protein</fullName>
    </submittedName>
</protein>
<sequence length="362" mass="40689">MNKQQLMSTLERVVRGFCRLKNLDEVCVSDGFAIHFEEWEWEVGVGLYGFWRFADFQNDAALQQSILEWYETQIGKGLPEMQINTTAPMIALALVAGHHQRQDLLATVNDWADALLRDLPRTEEGGFQHVVKEQPNTGQLWDDTLFMTCLFLGVAGIVLKRRDLIDEAGYQFLLHTRYLSDPVTGLWYHGWTFVDKHHFAGAFWARGNAWITVAIPEFIALMGEHLDASVRRYLSQVVARQVRTLCALQADNGMWHTVLDDPLSPQESSATAGIAYGMLRAVRMGILDESISGSALRAFEAVIARIDDGGLVLEASRGTMLGWDIQYYCDIAMAPVPYAQALTMLLLLEMEQGGWLEEKTGA</sequence>
<dbReference type="SUPFAM" id="SSF48208">
    <property type="entry name" value="Six-hairpin glycosidases"/>
    <property type="match status" value="1"/>
</dbReference>
<name>A0AAW8H401_9ENTR</name>
<dbReference type="InterPro" id="IPR008928">
    <property type="entry name" value="6-hairpin_glycosidase_sf"/>
</dbReference>
<dbReference type="Pfam" id="PF07470">
    <property type="entry name" value="Glyco_hydro_88"/>
    <property type="match status" value="1"/>
</dbReference>
<evidence type="ECO:0000256" key="1">
    <source>
        <dbReference type="ARBA" id="ARBA00022801"/>
    </source>
</evidence>
<dbReference type="PANTHER" id="PTHR33886:SF8">
    <property type="entry name" value="UNSATURATED RHAMNOGALACTURONAN HYDROLASE (EUROFUNG)"/>
    <property type="match status" value="1"/>
</dbReference>
<dbReference type="GO" id="GO:0016787">
    <property type="term" value="F:hydrolase activity"/>
    <property type="evidence" value="ECO:0007669"/>
    <property type="project" value="UniProtKB-KW"/>
</dbReference>
<dbReference type="GO" id="GO:0005975">
    <property type="term" value="P:carbohydrate metabolic process"/>
    <property type="evidence" value="ECO:0007669"/>
    <property type="project" value="InterPro"/>
</dbReference>
<dbReference type="PANTHER" id="PTHR33886">
    <property type="entry name" value="UNSATURATED RHAMNOGALACTURONAN HYDROLASE (EUROFUNG)"/>
    <property type="match status" value="1"/>
</dbReference>
<dbReference type="EMBL" id="JAVDKS010000002">
    <property type="protein sequence ID" value="MDQ2255685.1"/>
    <property type="molecule type" value="Genomic_DNA"/>
</dbReference>
<dbReference type="AlphaFoldDB" id="A0AAW8H401"/>
<dbReference type="RefSeq" id="WP_306682680.1">
    <property type="nucleotide sequence ID" value="NZ_JAVDKR010000002.1"/>
</dbReference>
<dbReference type="InterPro" id="IPR052043">
    <property type="entry name" value="PolySaccharide_Degr_Enz"/>
</dbReference>